<keyword evidence="1" id="KW-0418">Kinase</keyword>
<proteinExistence type="predicted"/>
<dbReference type="PANTHER" id="PTHR35526:SF3">
    <property type="entry name" value="ANTI-SIGMA-F FACTOR RSBW"/>
    <property type="match status" value="1"/>
</dbReference>
<dbReference type="SUPFAM" id="SSF55874">
    <property type="entry name" value="ATPase domain of HSP90 chaperone/DNA topoisomerase II/histidine kinase"/>
    <property type="match status" value="1"/>
</dbReference>
<dbReference type="EMBL" id="JACIBV010000001">
    <property type="protein sequence ID" value="MBB3726642.1"/>
    <property type="molecule type" value="Genomic_DNA"/>
</dbReference>
<evidence type="ECO:0000259" key="2">
    <source>
        <dbReference type="Pfam" id="PF13581"/>
    </source>
</evidence>
<reference evidence="3 4" key="1">
    <citation type="submission" date="2020-08" db="EMBL/GenBank/DDBJ databases">
        <title>Sequencing the genomes of 1000 actinobacteria strains.</title>
        <authorList>
            <person name="Klenk H.-P."/>
        </authorList>
    </citation>
    <scope>NUCLEOTIDE SEQUENCE [LARGE SCALE GENOMIC DNA]</scope>
    <source>
        <strain evidence="3 4">DSM 44320</strain>
    </source>
</reference>
<dbReference type="InterPro" id="IPR003594">
    <property type="entry name" value="HATPase_dom"/>
</dbReference>
<dbReference type="GO" id="GO:0004674">
    <property type="term" value="F:protein serine/threonine kinase activity"/>
    <property type="evidence" value="ECO:0007669"/>
    <property type="project" value="UniProtKB-KW"/>
</dbReference>
<organism evidence="3 4">
    <name type="scientific">Nonomuraea dietziae</name>
    <dbReference type="NCBI Taxonomy" id="65515"/>
    <lineage>
        <taxon>Bacteria</taxon>
        <taxon>Bacillati</taxon>
        <taxon>Actinomycetota</taxon>
        <taxon>Actinomycetes</taxon>
        <taxon>Streptosporangiales</taxon>
        <taxon>Streptosporangiaceae</taxon>
        <taxon>Nonomuraea</taxon>
    </lineage>
</organism>
<name>A0A7W5UXP1_9ACTN</name>
<evidence type="ECO:0000256" key="1">
    <source>
        <dbReference type="ARBA" id="ARBA00022527"/>
    </source>
</evidence>
<dbReference type="GeneID" id="95388994"/>
<dbReference type="InterPro" id="IPR036890">
    <property type="entry name" value="HATPase_C_sf"/>
</dbReference>
<dbReference type="InterPro" id="IPR050267">
    <property type="entry name" value="Anti-sigma-factor_SerPK"/>
</dbReference>
<evidence type="ECO:0000313" key="3">
    <source>
        <dbReference type="EMBL" id="MBB3726642.1"/>
    </source>
</evidence>
<comment type="caution">
    <text evidence="3">The sequence shown here is derived from an EMBL/GenBank/DDBJ whole genome shotgun (WGS) entry which is preliminary data.</text>
</comment>
<keyword evidence="4" id="KW-1185">Reference proteome</keyword>
<keyword evidence="1" id="KW-0723">Serine/threonine-protein kinase</keyword>
<dbReference type="RefSeq" id="WP_183646190.1">
    <property type="nucleotide sequence ID" value="NZ_JACIBV010000001.1"/>
</dbReference>
<sequence>MTTSAAPWHATKGTAPPAWLEDLLSGEPGEQVALLEFTMPADPALVGSARRFVRATFTGWDSGETAVFDAQLVVSELITNAIRHGGGARSLRLMCSERRLGCAVQDFSGAVPVASTSGFLAEFGRGLPLIEALATAWGWLHPPGGGKLVWAALA</sequence>
<evidence type="ECO:0000313" key="4">
    <source>
        <dbReference type="Proteomes" id="UP000579945"/>
    </source>
</evidence>
<feature type="domain" description="Histidine kinase/HSP90-like ATPase" evidence="2">
    <location>
        <begin position="39"/>
        <end position="139"/>
    </location>
</feature>
<dbReference type="AlphaFoldDB" id="A0A7W5UXP1"/>
<dbReference type="Pfam" id="PF13581">
    <property type="entry name" value="HATPase_c_2"/>
    <property type="match status" value="1"/>
</dbReference>
<protein>
    <recommendedName>
        <fullName evidence="2">Histidine kinase/HSP90-like ATPase domain-containing protein</fullName>
    </recommendedName>
</protein>
<keyword evidence="1" id="KW-0808">Transferase</keyword>
<dbReference type="Gene3D" id="3.30.565.10">
    <property type="entry name" value="Histidine kinase-like ATPase, C-terminal domain"/>
    <property type="match status" value="1"/>
</dbReference>
<dbReference type="Proteomes" id="UP000579945">
    <property type="component" value="Unassembled WGS sequence"/>
</dbReference>
<accession>A0A7W5UXP1</accession>
<gene>
    <name evidence="3" type="ORF">FHR33_002502</name>
</gene>
<dbReference type="PANTHER" id="PTHR35526">
    <property type="entry name" value="ANTI-SIGMA-F FACTOR RSBW-RELATED"/>
    <property type="match status" value="1"/>
</dbReference>
<dbReference type="CDD" id="cd16936">
    <property type="entry name" value="HATPase_RsbW-like"/>
    <property type="match status" value="1"/>
</dbReference>